<feature type="compositionally biased region" description="Low complexity" evidence="1">
    <location>
        <begin position="69"/>
        <end position="83"/>
    </location>
</feature>
<keyword evidence="4" id="KW-1185">Reference proteome</keyword>
<evidence type="ECO:0000313" key="3">
    <source>
        <dbReference type="EMBL" id="MFC0678851.1"/>
    </source>
</evidence>
<evidence type="ECO:0000256" key="1">
    <source>
        <dbReference type="SAM" id="MobiDB-lite"/>
    </source>
</evidence>
<feature type="compositionally biased region" description="Low complexity" evidence="1">
    <location>
        <begin position="42"/>
        <end position="51"/>
    </location>
</feature>
<comment type="caution">
    <text evidence="3">The sequence shown here is derived from an EMBL/GenBank/DDBJ whole genome shotgun (WGS) entry which is preliminary data.</text>
</comment>
<evidence type="ECO:0000256" key="2">
    <source>
        <dbReference type="SAM" id="SignalP"/>
    </source>
</evidence>
<sequence>MRLSRDLLMSAILATLLAACGADQSASPGVATPDGIANEALPSPAGAPGSAVTGMPDEPGPNGIRDPDAAVVAPEVALDADGNPLPPDAPAADAVDPATQPPATSPTEPVPVDPAAVPTVDALAASEAVAVVREYHDAINGNAYGRAYMLWGDGGQASGQSAQQFADGFAAVDGMSVEIAPPTRADAAMAQVPVTMTLRRRDGSERRLVGHYVLRRADGDPAAGWRIAAARLREGAP</sequence>
<dbReference type="PROSITE" id="PS51257">
    <property type="entry name" value="PROKAR_LIPOPROTEIN"/>
    <property type="match status" value="1"/>
</dbReference>
<organism evidence="3 4">
    <name type="scientific">Lysobacter korlensis</name>
    <dbReference type="NCBI Taxonomy" id="553636"/>
    <lineage>
        <taxon>Bacteria</taxon>
        <taxon>Pseudomonadati</taxon>
        <taxon>Pseudomonadota</taxon>
        <taxon>Gammaproteobacteria</taxon>
        <taxon>Lysobacterales</taxon>
        <taxon>Lysobacteraceae</taxon>
        <taxon>Lysobacter</taxon>
    </lineage>
</organism>
<name>A0ABV6RPG8_9GAMM</name>
<protein>
    <recommendedName>
        <fullName evidence="5">SnoaL-like domain-containing protein</fullName>
    </recommendedName>
</protein>
<feature type="compositionally biased region" description="Pro residues" evidence="1">
    <location>
        <begin position="99"/>
        <end position="110"/>
    </location>
</feature>
<evidence type="ECO:0000313" key="4">
    <source>
        <dbReference type="Proteomes" id="UP001589896"/>
    </source>
</evidence>
<evidence type="ECO:0008006" key="5">
    <source>
        <dbReference type="Google" id="ProtNLM"/>
    </source>
</evidence>
<feature type="region of interest" description="Disordered" evidence="1">
    <location>
        <begin position="24"/>
        <end position="110"/>
    </location>
</feature>
<keyword evidence="2" id="KW-0732">Signal</keyword>
<reference evidence="3 4" key="1">
    <citation type="submission" date="2024-09" db="EMBL/GenBank/DDBJ databases">
        <authorList>
            <person name="Sun Q."/>
            <person name="Mori K."/>
        </authorList>
    </citation>
    <scope>NUCLEOTIDE SEQUENCE [LARGE SCALE GENOMIC DNA]</scope>
    <source>
        <strain evidence="3 4">KCTC 23076</strain>
    </source>
</reference>
<dbReference type="RefSeq" id="WP_386669071.1">
    <property type="nucleotide sequence ID" value="NZ_JBHLTG010000003.1"/>
</dbReference>
<dbReference type="EMBL" id="JBHLTG010000003">
    <property type="protein sequence ID" value="MFC0678851.1"/>
    <property type="molecule type" value="Genomic_DNA"/>
</dbReference>
<proteinExistence type="predicted"/>
<dbReference type="Proteomes" id="UP001589896">
    <property type="component" value="Unassembled WGS sequence"/>
</dbReference>
<feature type="signal peptide" evidence="2">
    <location>
        <begin position="1"/>
        <end position="25"/>
    </location>
</feature>
<gene>
    <name evidence="3" type="ORF">ACFFGH_13460</name>
</gene>
<accession>A0ABV6RPG8</accession>
<feature type="chain" id="PRO_5046005271" description="SnoaL-like domain-containing protein" evidence="2">
    <location>
        <begin position="26"/>
        <end position="237"/>
    </location>
</feature>